<dbReference type="EMBL" id="SGXA01000001">
    <property type="protein sequence ID" value="RZS76006.1"/>
    <property type="molecule type" value="Genomic_DNA"/>
</dbReference>
<reference evidence="1 2" key="1">
    <citation type="submission" date="2019-02" db="EMBL/GenBank/DDBJ databases">
        <title>Genomic Encyclopedia of Type Strains, Phase IV (KMG-IV): sequencing the most valuable type-strain genomes for metagenomic binning, comparative biology and taxonomic classification.</title>
        <authorList>
            <person name="Goeker M."/>
        </authorList>
    </citation>
    <scope>NUCLEOTIDE SEQUENCE [LARGE SCALE GENOMIC DNA]</scope>
    <source>
        <strain evidence="1 2">DSM 18116</strain>
    </source>
</reference>
<dbReference type="Proteomes" id="UP000293874">
    <property type="component" value="Unassembled WGS sequence"/>
</dbReference>
<dbReference type="AlphaFoldDB" id="A0A4Q7N4R5"/>
<comment type="caution">
    <text evidence="1">The sequence shown here is derived from an EMBL/GenBank/DDBJ whole genome shotgun (WGS) entry which is preliminary data.</text>
</comment>
<protein>
    <submittedName>
        <fullName evidence="1">Uncharacterized protein</fullName>
    </submittedName>
</protein>
<evidence type="ECO:0000313" key="2">
    <source>
        <dbReference type="Proteomes" id="UP000293874"/>
    </source>
</evidence>
<sequence>MPNISDQQYQQLLDSLIGQAKYFLEEAGEFYPYGSVLDADMQVRPVGFYSENEYPESNEVLKQLETAIKDGLKNGKYLLAMIGVDVMIPAPARGTTEKRSALQIRIYRDSEDVTIMYSIYEQTADGFVFSELFEL</sequence>
<keyword evidence="2" id="KW-1185">Reference proteome</keyword>
<dbReference type="OrthoDB" id="763610at2"/>
<accession>A0A4Q7N4R5</accession>
<gene>
    <name evidence="1" type="ORF">EV199_1882</name>
</gene>
<organism evidence="1 2">
    <name type="scientific">Pseudobacter ginsenosidimutans</name>
    <dbReference type="NCBI Taxonomy" id="661488"/>
    <lineage>
        <taxon>Bacteria</taxon>
        <taxon>Pseudomonadati</taxon>
        <taxon>Bacteroidota</taxon>
        <taxon>Chitinophagia</taxon>
        <taxon>Chitinophagales</taxon>
        <taxon>Chitinophagaceae</taxon>
        <taxon>Pseudobacter</taxon>
    </lineage>
</organism>
<proteinExistence type="predicted"/>
<name>A0A4Q7N4R5_9BACT</name>
<evidence type="ECO:0000313" key="1">
    <source>
        <dbReference type="EMBL" id="RZS76006.1"/>
    </source>
</evidence>
<dbReference type="RefSeq" id="WP_130540329.1">
    <property type="nucleotide sequence ID" value="NZ_CP042431.1"/>
</dbReference>